<dbReference type="InterPro" id="IPR038765">
    <property type="entry name" value="Papain-like_cys_pep_sf"/>
</dbReference>
<dbReference type="InterPro" id="IPR001447">
    <property type="entry name" value="Arylamine_N-AcTrfase"/>
</dbReference>
<dbReference type="InterPro" id="IPR053710">
    <property type="entry name" value="Arylamine_NAT_domain_sf"/>
</dbReference>
<dbReference type="AlphaFoldDB" id="A0A1W1UFK7"/>
<organism evidence="3 4">
    <name type="scientific">Desulfonispora thiosulfatigenes DSM 11270</name>
    <dbReference type="NCBI Taxonomy" id="656914"/>
    <lineage>
        <taxon>Bacteria</taxon>
        <taxon>Bacillati</taxon>
        <taxon>Bacillota</taxon>
        <taxon>Clostridia</taxon>
        <taxon>Eubacteriales</taxon>
        <taxon>Peptococcaceae</taxon>
        <taxon>Desulfonispora</taxon>
    </lineage>
</organism>
<dbReference type="STRING" id="656914.SAMN00017405_0809"/>
<dbReference type="PRINTS" id="PR01543">
    <property type="entry name" value="ANATRNSFRASE"/>
</dbReference>
<dbReference type="Pfam" id="PF00797">
    <property type="entry name" value="Acetyltransf_2"/>
    <property type="match status" value="1"/>
</dbReference>
<dbReference type="PANTHER" id="PTHR11786">
    <property type="entry name" value="N-HYDROXYARYLAMINE O-ACETYLTRANSFERASE"/>
    <property type="match status" value="1"/>
</dbReference>
<gene>
    <name evidence="3" type="ORF">SAMN00017405_0809</name>
</gene>
<dbReference type="Proteomes" id="UP000192731">
    <property type="component" value="Unassembled WGS sequence"/>
</dbReference>
<dbReference type="Gene3D" id="3.30.2140.20">
    <property type="match status" value="1"/>
</dbReference>
<dbReference type="PANTHER" id="PTHR11786:SF0">
    <property type="entry name" value="ARYLAMINE N-ACETYLTRANSFERASE 4-RELATED"/>
    <property type="match status" value="1"/>
</dbReference>
<dbReference type="GO" id="GO:0016407">
    <property type="term" value="F:acetyltransferase activity"/>
    <property type="evidence" value="ECO:0007669"/>
    <property type="project" value="InterPro"/>
</dbReference>
<dbReference type="EMBL" id="FWWT01000005">
    <property type="protein sequence ID" value="SMB79867.1"/>
    <property type="molecule type" value="Genomic_DNA"/>
</dbReference>
<dbReference type="SUPFAM" id="SSF54001">
    <property type="entry name" value="Cysteine proteinases"/>
    <property type="match status" value="1"/>
</dbReference>
<proteinExistence type="inferred from homology"/>
<reference evidence="3 4" key="1">
    <citation type="submission" date="2017-04" db="EMBL/GenBank/DDBJ databases">
        <authorList>
            <person name="Afonso C.L."/>
            <person name="Miller P.J."/>
            <person name="Scott M.A."/>
            <person name="Spackman E."/>
            <person name="Goraichik I."/>
            <person name="Dimitrov K.M."/>
            <person name="Suarez D.L."/>
            <person name="Swayne D.E."/>
        </authorList>
    </citation>
    <scope>NUCLEOTIDE SEQUENCE [LARGE SCALE GENOMIC DNA]</scope>
    <source>
        <strain evidence="3 4">DSM 11270</strain>
    </source>
</reference>
<accession>A0A1W1UFK7</accession>
<evidence type="ECO:0000313" key="3">
    <source>
        <dbReference type="EMBL" id="SMB79867.1"/>
    </source>
</evidence>
<evidence type="ECO:0000256" key="1">
    <source>
        <dbReference type="ARBA" id="ARBA00006547"/>
    </source>
</evidence>
<comment type="similarity">
    <text evidence="1 2">Belongs to the arylamine N-acetyltransferase family.</text>
</comment>
<name>A0A1W1UFK7_DESTI</name>
<sequence length="264" mass="30128">MIPKNQSAIDINALFRKRIGMQVENITFESLSNILEKTAENIPFENLCIIENRTSNITKESLIEKILVKNEGGLCYELNLILYFFLKENGFDAALIGGVIYNNDIKKYQKLGRTHVVILVTYKEQKYLIDTGFGGNLPLKPVPLTEESVSSKNGEFRVKRVNGEYGDYVFEMRLKHRDTDWKIGYAFDTKKSISDLSEINMIQKIIAEHKDSPFNKSPLITRLTGGGNLILTNNSFTQRTEGVVSKETIDSMKFKELLKQHFGM</sequence>
<protein>
    <submittedName>
        <fullName evidence="3">N-hydroxyarylamine O-acetyltransferase</fullName>
    </submittedName>
</protein>
<evidence type="ECO:0000256" key="2">
    <source>
        <dbReference type="RuleBase" id="RU003452"/>
    </source>
</evidence>
<keyword evidence="3" id="KW-0808">Transferase</keyword>
<keyword evidence="4" id="KW-1185">Reference proteome</keyword>
<evidence type="ECO:0000313" key="4">
    <source>
        <dbReference type="Proteomes" id="UP000192731"/>
    </source>
</evidence>